<reference evidence="3" key="1">
    <citation type="submission" date="2024-03" db="EMBL/GenBank/DDBJ databases">
        <title>WGS assembly of Saponaria officinalis var. Norfolk2.</title>
        <authorList>
            <person name="Jenkins J."/>
            <person name="Shu S."/>
            <person name="Grimwood J."/>
            <person name="Barry K."/>
            <person name="Goodstein D."/>
            <person name="Schmutz J."/>
            <person name="Leebens-Mack J."/>
            <person name="Osbourn A."/>
        </authorList>
    </citation>
    <scope>NUCLEOTIDE SEQUENCE [LARGE SCALE GENOMIC DNA]</scope>
    <source>
        <strain evidence="3">JIC</strain>
    </source>
</reference>
<keyword evidence="4" id="KW-1185">Reference proteome</keyword>
<sequence>MQAQQLSLFKLLFCSSFLLTLLHLSTGTGLTTRCVKNGPSINQTQVGKAKFRVDVVNNCGTCPVTDIHVKCGRFPQSLVDPKMFKVLKFDDCVVNSGLPLLPLQTLSFNYSRPRKYPLFPTSWFFQCE</sequence>
<feature type="signal peptide" evidence="2">
    <location>
        <begin position="1"/>
        <end position="27"/>
    </location>
</feature>
<evidence type="ECO:0000256" key="2">
    <source>
        <dbReference type="SAM" id="SignalP"/>
    </source>
</evidence>
<name>A0AAW1I3K1_SAPOF</name>
<evidence type="ECO:0000313" key="4">
    <source>
        <dbReference type="Proteomes" id="UP001443914"/>
    </source>
</evidence>
<dbReference type="Proteomes" id="UP001443914">
    <property type="component" value="Unassembled WGS sequence"/>
</dbReference>
<proteinExistence type="predicted"/>
<evidence type="ECO:0000256" key="1">
    <source>
        <dbReference type="ARBA" id="ARBA00022729"/>
    </source>
</evidence>
<dbReference type="InterPro" id="IPR040361">
    <property type="entry name" value="TPD1"/>
</dbReference>
<feature type="chain" id="PRO_5043710449" evidence="2">
    <location>
        <begin position="28"/>
        <end position="128"/>
    </location>
</feature>
<gene>
    <name evidence="3" type="ORF">RND81_10G191400</name>
</gene>
<dbReference type="EMBL" id="JBDFQZ010000010">
    <property type="protein sequence ID" value="KAK9684171.1"/>
    <property type="molecule type" value="Genomic_DNA"/>
</dbReference>
<keyword evidence="1 2" id="KW-0732">Signal</keyword>
<organism evidence="3 4">
    <name type="scientific">Saponaria officinalis</name>
    <name type="common">Common soapwort</name>
    <name type="synonym">Lychnis saponaria</name>
    <dbReference type="NCBI Taxonomy" id="3572"/>
    <lineage>
        <taxon>Eukaryota</taxon>
        <taxon>Viridiplantae</taxon>
        <taxon>Streptophyta</taxon>
        <taxon>Embryophyta</taxon>
        <taxon>Tracheophyta</taxon>
        <taxon>Spermatophyta</taxon>
        <taxon>Magnoliopsida</taxon>
        <taxon>eudicotyledons</taxon>
        <taxon>Gunneridae</taxon>
        <taxon>Pentapetalae</taxon>
        <taxon>Caryophyllales</taxon>
        <taxon>Caryophyllaceae</taxon>
        <taxon>Caryophylleae</taxon>
        <taxon>Saponaria</taxon>
    </lineage>
</organism>
<accession>A0AAW1I3K1</accession>
<comment type="caution">
    <text evidence="3">The sequence shown here is derived from an EMBL/GenBank/DDBJ whole genome shotgun (WGS) entry which is preliminary data.</text>
</comment>
<dbReference type="PANTHER" id="PTHR33184:SF36">
    <property type="entry name" value="EXPANSIN-LIKE EG45 DOMAIN-CONTAINING PROTEIN"/>
    <property type="match status" value="1"/>
</dbReference>
<dbReference type="Pfam" id="PF24068">
    <property type="entry name" value="TPD1_C"/>
    <property type="match status" value="1"/>
</dbReference>
<dbReference type="AlphaFoldDB" id="A0AAW1I3K1"/>
<evidence type="ECO:0000313" key="3">
    <source>
        <dbReference type="EMBL" id="KAK9684171.1"/>
    </source>
</evidence>
<protein>
    <submittedName>
        <fullName evidence="3">Uncharacterized protein</fullName>
    </submittedName>
</protein>
<dbReference type="PANTHER" id="PTHR33184">
    <property type="entry name" value="PROTEIN TAPETUM DETERMINANT 1-LIKE-RELATED"/>
    <property type="match status" value="1"/>
</dbReference>
<dbReference type="GO" id="GO:0001709">
    <property type="term" value="P:cell fate determination"/>
    <property type="evidence" value="ECO:0007669"/>
    <property type="project" value="TreeGrafter"/>
</dbReference>